<dbReference type="NCBIfam" id="TIGR01494">
    <property type="entry name" value="ATPase_P-type"/>
    <property type="match status" value="1"/>
</dbReference>
<evidence type="ECO:0000256" key="7">
    <source>
        <dbReference type="ARBA" id="ARBA00022741"/>
    </source>
</evidence>
<dbReference type="Gene3D" id="3.40.50.1000">
    <property type="entry name" value="HAD superfamily/HAD-like"/>
    <property type="match status" value="1"/>
</dbReference>
<dbReference type="Pfam" id="PF00702">
    <property type="entry name" value="Hydrolase"/>
    <property type="match status" value="1"/>
</dbReference>
<evidence type="ECO:0000256" key="4">
    <source>
        <dbReference type="ARBA" id="ARBA00022475"/>
    </source>
</evidence>
<evidence type="ECO:0000256" key="12">
    <source>
        <dbReference type="ARBA" id="ARBA00023136"/>
    </source>
</evidence>
<dbReference type="GO" id="GO:0046872">
    <property type="term" value="F:metal ion binding"/>
    <property type="evidence" value="ECO:0007669"/>
    <property type="project" value="UniProtKB-KW"/>
</dbReference>
<keyword evidence="17" id="KW-1185">Reference proteome</keyword>
<evidence type="ECO:0000256" key="10">
    <source>
        <dbReference type="ARBA" id="ARBA00022989"/>
    </source>
</evidence>
<protein>
    <recommendedName>
        <fullName evidence="13">P-type Zn(2+) transporter</fullName>
        <ecNumber evidence="13">7.2.2.12</ecNumber>
    </recommendedName>
</protein>
<dbReference type="InterPro" id="IPR036412">
    <property type="entry name" value="HAD-like_sf"/>
</dbReference>
<evidence type="ECO:0000313" key="17">
    <source>
        <dbReference type="Proteomes" id="UP000295367"/>
    </source>
</evidence>
<comment type="catalytic activity">
    <reaction evidence="14">
        <text>Zn(2+)(in) + ATP + H2O = Zn(2+)(out) + ADP + phosphate + H(+)</text>
        <dbReference type="Rhea" id="RHEA:20621"/>
        <dbReference type="ChEBI" id="CHEBI:15377"/>
        <dbReference type="ChEBI" id="CHEBI:15378"/>
        <dbReference type="ChEBI" id="CHEBI:29105"/>
        <dbReference type="ChEBI" id="CHEBI:30616"/>
        <dbReference type="ChEBI" id="CHEBI:43474"/>
        <dbReference type="ChEBI" id="CHEBI:456216"/>
        <dbReference type="EC" id="7.2.2.12"/>
    </reaction>
</comment>
<dbReference type="PRINTS" id="PR00119">
    <property type="entry name" value="CATATPASE"/>
</dbReference>
<evidence type="ECO:0000256" key="11">
    <source>
        <dbReference type="ARBA" id="ARBA00023065"/>
    </source>
</evidence>
<keyword evidence="6" id="KW-0479">Metal-binding</keyword>
<comment type="similarity">
    <text evidence="2">Belongs to the cation transport ATPase (P-type) (TC 3.A.3) family. Type IB subfamily.</text>
</comment>
<evidence type="ECO:0000256" key="13">
    <source>
        <dbReference type="ARBA" id="ARBA00039097"/>
    </source>
</evidence>
<feature type="non-terminal residue" evidence="16">
    <location>
        <position position="1"/>
    </location>
</feature>
<dbReference type="EMBL" id="SMCO01000052">
    <property type="protein sequence ID" value="TCV77491.1"/>
    <property type="molecule type" value="Genomic_DNA"/>
</dbReference>
<dbReference type="EC" id="7.2.2.12" evidence="13"/>
<dbReference type="SUPFAM" id="SSF81660">
    <property type="entry name" value="Metal cation-transporting ATPase, ATP-binding domain N"/>
    <property type="match status" value="1"/>
</dbReference>
<dbReference type="GO" id="GO:0005886">
    <property type="term" value="C:plasma membrane"/>
    <property type="evidence" value="ECO:0007669"/>
    <property type="project" value="UniProtKB-SubCell"/>
</dbReference>
<evidence type="ECO:0000256" key="2">
    <source>
        <dbReference type="ARBA" id="ARBA00006024"/>
    </source>
</evidence>
<dbReference type="InterPro" id="IPR023214">
    <property type="entry name" value="HAD_sf"/>
</dbReference>
<keyword evidence="9" id="KW-1278">Translocase</keyword>
<feature type="transmembrane region" description="Helical" evidence="15">
    <location>
        <begin position="245"/>
        <end position="264"/>
    </location>
</feature>
<evidence type="ECO:0000313" key="16">
    <source>
        <dbReference type="EMBL" id="TCV77491.1"/>
    </source>
</evidence>
<dbReference type="SUPFAM" id="SSF56784">
    <property type="entry name" value="HAD-like"/>
    <property type="match status" value="1"/>
</dbReference>
<dbReference type="Gene3D" id="3.40.1110.10">
    <property type="entry name" value="Calcium-transporting ATPase, cytoplasmic domain N"/>
    <property type="match status" value="1"/>
</dbReference>
<dbReference type="PANTHER" id="PTHR48085">
    <property type="entry name" value="CADMIUM/ZINC-TRANSPORTING ATPASE HMA2-RELATED"/>
    <property type="match status" value="1"/>
</dbReference>
<evidence type="ECO:0000256" key="1">
    <source>
        <dbReference type="ARBA" id="ARBA00004651"/>
    </source>
</evidence>
<dbReference type="FunFam" id="3.40.50.1000:FF:000020">
    <property type="entry name" value="Probable cation-transporting P-type ATPase"/>
    <property type="match status" value="1"/>
</dbReference>
<dbReference type="InterPro" id="IPR023299">
    <property type="entry name" value="ATPase_P-typ_cyto_dom_N"/>
</dbReference>
<keyword evidence="4" id="KW-1003">Cell membrane</keyword>
<keyword evidence="3" id="KW-0813">Transport</keyword>
<dbReference type="GO" id="GO:0016463">
    <property type="term" value="F:P-type zinc transporter activity"/>
    <property type="evidence" value="ECO:0007669"/>
    <property type="project" value="UniProtKB-EC"/>
</dbReference>
<keyword evidence="10 15" id="KW-1133">Transmembrane helix</keyword>
<dbReference type="GO" id="GO:0005524">
    <property type="term" value="F:ATP binding"/>
    <property type="evidence" value="ECO:0007669"/>
    <property type="project" value="UniProtKB-KW"/>
</dbReference>
<comment type="caution">
    <text evidence="16">The sequence shown here is derived from an EMBL/GenBank/DDBJ whole genome shotgun (WGS) entry which is preliminary data.</text>
</comment>
<comment type="subcellular location">
    <subcellularLocation>
        <location evidence="1">Cell membrane</location>
        <topology evidence="1">Multi-pass membrane protein</topology>
    </subcellularLocation>
</comment>
<evidence type="ECO:0000256" key="9">
    <source>
        <dbReference type="ARBA" id="ARBA00022967"/>
    </source>
</evidence>
<keyword evidence="7" id="KW-0547">Nucleotide-binding</keyword>
<evidence type="ECO:0000256" key="8">
    <source>
        <dbReference type="ARBA" id="ARBA00022840"/>
    </source>
</evidence>
<sequence length="290" mass="30359">VALNGYSEVLILAGAAALESRSQHPLAQAILKRAKADGIQPPPVEDFQSMTGSGARGHVGGEQLYIGNPKLFTDLELPFDFVLVPRIKQLQSQGKTVVLLGTESALHGLIAIADPLRPEAVQTIADLKQAGIEMVVMLTGDNPLTAAAVAQQVGVDEVHAELSPEDKTRKVAELTARYGKVAMVGDGVNDAPALAAAHVGIAMGAAGTDVALETADVALMGDDLSRLPYLICFSRRTSRIILQNVALSTVVIGTLVVGAVSGYFTLPIAVLAHEISEFVVIASGLRMLRT</sequence>
<accession>A0A4R3XRQ4</accession>
<keyword evidence="11" id="KW-0406">Ion transport</keyword>
<evidence type="ECO:0000256" key="15">
    <source>
        <dbReference type="SAM" id="Phobius"/>
    </source>
</evidence>
<reference evidence="16 17" key="1">
    <citation type="submission" date="2019-03" db="EMBL/GenBank/DDBJ databases">
        <title>Genomic Encyclopedia of Type Strains, Phase IV (KMG-IV): sequencing the most valuable type-strain genomes for metagenomic binning, comparative biology and taxonomic classification.</title>
        <authorList>
            <person name="Goeker M."/>
        </authorList>
    </citation>
    <scope>NUCLEOTIDE SEQUENCE [LARGE SCALE GENOMIC DNA]</scope>
    <source>
        <strain evidence="16 17">DSM 100309</strain>
    </source>
</reference>
<dbReference type="Proteomes" id="UP000295367">
    <property type="component" value="Unassembled WGS sequence"/>
</dbReference>
<name>A0A4R3XRQ4_9PROT</name>
<dbReference type="RefSeq" id="WP_132920992.1">
    <property type="nucleotide sequence ID" value="NZ_SMCO01000052.1"/>
</dbReference>
<organism evidence="16 17">
    <name type="scientific">Sulfurirhabdus autotrophica</name>
    <dbReference type="NCBI Taxonomy" id="1706046"/>
    <lineage>
        <taxon>Bacteria</taxon>
        <taxon>Pseudomonadati</taxon>
        <taxon>Pseudomonadota</taxon>
        <taxon>Betaproteobacteria</taxon>
        <taxon>Nitrosomonadales</taxon>
        <taxon>Sulfuricellaceae</taxon>
        <taxon>Sulfurirhabdus</taxon>
    </lineage>
</organism>
<evidence type="ECO:0000256" key="3">
    <source>
        <dbReference type="ARBA" id="ARBA00022448"/>
    </source>
</evidence>
<keyword evidence="5 15" id="KW-0812">Transmembrane</keyword>
<evidence type="ECO:0000256" key="5">
    <source>
        <dbReference type="ARBA" id="ARBA00022692"/>
    </source>
</evidence>
<gene>
    <name evidence="16" type="ORF">EDC63_1521</name>
</gene>
<dbReference type="InterPro" id="IPR001757">
    <property type="entry name" value="P_typ_ATPase"/>
</dbReference>
<evidence type="ECO:0000256" key="14">
    <source>
        <dbReference type="ARBA" id="ARBA00047308"/>
    </source>
</evidence>
<dbReference type="PANTHER" id="PTHR48085:SF5">
    <property type="entry name" value="CADMIUM_ZINC-TRANSPORTING ATPASE HMA4-RELATED"/>
    <property type="match status" value="1"/>
</dbReference>
<dbReference type="OrthoDB" id="8552908at2"/>
<dbReference type="GO" id="GO:0016887">
    <property type="term" value="F:ATP hydrolysis activity"/>
    <property type="evidence" value="ECO:0007669"/>
    <property type="project" value="InterPro"/>
</dbReference>
<proteinExistence type="inferred from homology"/>
<keyword evidence="8" id="KW-0067">ATP-binding</keyword>
<dbReference type="AlphaFoldDB" id="A0A4R3XRQ4"/>
<evidence type="ECO:0000256" key="6">
    <source>
        <dbReference type="ARBA" id="ARBA00022723"/>
    </source>
</evidence>
<keyword evidence="12 15" id="KW-0472">Membrane</keyword>
<dbReference type="InterPro" id="IPR051014">
    <property type="entry name" value="Cation_Transport_ATPase_IB"/>
</dbReference>